<dbReference type="PROSITE" id="PS50194">
    <property type="entry name" value="FILAMIN_REPEAT"/>
    <property type="match status" value="1"/>
</dbReference>
<dbReference type="Pfam" id="PF00630">
    <property type="entry name" value="Filamin"/>
    <property type="match status" value="1"/>
</dbReference>
<dbReference type="Gene3D" id="3.30.160.60">
    <property type="entry name" value="Classic Zinc Finger"/>
    <property type="match status" value="1"/>
</dbReference>
<dbReference type="InterPro" id="IPR000315">
    <property type="entry name" value="Znf_B-box"/>
</dbReference>
<dbReference type="InterPro" id="IPR014756">
    <property type="entry name" value="Ig_E-set"/>
</dbReference>
<keyword evidence="8" id="KW-0175">Coiled coil</keyword>
<dbReference type="InterPro" id="IPR001298">
    <property type="entry name" value="Filamin/ABP280_rpt"/>
</dbReference>
<evidence type="ECO:0000313" key="13">
    <source>
        <dbReference type="RefSeq" id="XP_031554992.1"/>
    </source>
</evidence>
<feature type="unsure residue" description="E or Q" evidence="13">
    <location>
        <position position="474"/>
    </location>
</feature>
<dbReference type="InterPro" id="IPR013783">
    <property type="entry name" value="Ig-like_fold"/>
</dbReference>
<keyword evidence="12" id="KW-1185">Reference proteome</keyword>
<name>A0A6P8HQR0_ACTTE</name>
<evidence type="ECO:0000256" key="5">
    <source>
        <dbReference type="ARBA" id="ARBA00022833"/>
    </source>
</evidence>
<dbReference type="InterPro" id="IPR017868">
    <property type="entry name" value="Filamin/ABP280_repeat-like"/>
</dbReference>
<feature type="signal peptide" evidence="9">
    <location>
        <begin position="1"/>
        <end position="23"/>
    </location>
</feature>
<evidence type="ECO:0000256" key="9">
    <source>
        <dbReference type="SAM" id="SignalP"/>
    </source>
</evidence>
<evidence type="ECO:0000259" key="11">
    <source>
        <dbReference type="PROSITE" id="PS50119"/>
    </source>
</evidence>
<dbReference type="PROSITE" id="PS50089">
    <property type="entry name" value="ZF_RING_2"/>
    <property type="match status" value="1"/>
</dbReference>
<evidence type="ECO:0000256" key="6">
    <source>
        <dbReference type="PROSITE-ProRule" id="PRU00024"/>
    </source>
</evidence>
<dbReference type="Pfam" id="PF00097">
    <property type="entry name" value="zf-C3HC4"/>
    <property type="match status" value="1"/>
</dbReference>
<feature type="repeat" description="Filamin" evidence="7">
    <location>
        <begin position="435"/>
        <end position="491"/>
    </location>
</feature>
<evidence type="ECO:0000256" key="1">
    <source>
        <dbReference type="ARBA" id="ARBA00008518"/>
    </source>
</evidence>
<dbReference type="FunCoup" id="A0A6P8HQR0">
    <property type="interactions" value="1708"/>
</dbReference>
<keyword evidence="4 6" id="KW-0863">Zinc-finger</keyword>
<dbReference type="Gene3D" id="2.60.40.10">
    <property type="entry name" value="Immunoglobulins"/>
    <property type="match status" value="1"/>
</dbReference>
<evidence type="ECO:0000256" key="7">
    <source>
        <dbReference type="PROSITE-ProRule" id="PRU00087"/>
    </source>
</evidence>
<reference evidence="13" key="1">
    <citation type="submission" date="2025-08" db="UniProtKB">
        <authorList>
            <consortium name="RefSeq"/>
        </authorList>
    </citation>
    <scope>IDENTIFICATION</scope>
    <source>
        <tissue evidence="13">Tentacle</tissue>
    </source>
</reference>
<evidence type="ECO:0000256" key="3">
    <source>
        <dbReference type="ARBA" id="ARBA00022737"/>
    </source>
</evidence>
<dbReference type="PANTHER" id="PTHR25462:SF296">
    <property type="entry name" value="MEIOTIC P26, ISOFORM F"/>
    <property type="match status" value="1"/>
</dbReference>
<feature type="domain" description="B box-type" evidence="11">
    <location>
        <begin position="185"/>
        <end position="228"/>
    </location>
</feature>
<evidence type="ECO:0000256" key="2">
    <source>
        <dbReference type="ARBA" id="ARBA00022723"/>
    </source>
</evidence>
<dbReference type="InterPro" id="IPR047153">
    <property type="entry name" value="TRIM45/56/19-like"/>
</dbReference>
<accession>A0A6P8HQR0</accession>
<dbReference type="RefSeq" id="XP_031554992.1">
    <property type="nucleotide sequence ID" value="XM_031699132.1"/>
</dbReference>
<organism evidence="12 13">
    <name type="scientific">Actinia tenebrosa</name>
    <name type="common">Australian red waratah sea anemone</name>
    <dbReference type="NCBI Taxonomy" id="6105"/>
    <lineage>
        <taxon>Eukaryota</taxon>
        <taxon>Metazoa</taxon>
        <taxon>Cnidaria</taxon>
        <taxon>Anthozoa</taxon>
        <taxon>Hexacorallia</taxon>
        <taxon>Actiniaria</taxon>
        <taxon>Actiniidae</taxon>
        <taxon>Actinia</taxon>
    </lineage>
</organism>
<dbReference type="InterPro" id="IPR001841">
    <property type="entry name" value="Znf_RING"/>
</dbReference>
<dbReference type="PROSITE" id="PS50119">
    <property type="entry name" value="ZF_BBOX"/>
    <property type="match status" value="2"/>
</dbReference>
<keyword evidence="9" id="KW-0732">Signal</keyword>
<keyword evidence="2" id="KW-0479">Metal-binding</keyword>
<dbReference type="InterPro" id="IPR017907">
    <property type="entry name" value="Znf_RING_CS"/>
</dbReference>
<evidence type="ECO:0000313" key="12">
    <source>
        <dbReference type="Proteomes" id="UP000515163"/>
    </source>
</evidence>
<proteinExistence type="inferred from homology"/>
<dbReference type="InterPro" id="IPR018957">
    <property type="entry name" value="Znf_C3HC4_RING-type"/>
</dbReference>
<dbReference type="SUPFAM" id="SSF81296">
    <property type="entry name" value="E set domains"/>
    <property type="match status" value="1"/>
</dbReference>
<dbReference type="SUPFAM" id="SSF57845">
    <property type="entry name" value="B-box zinc-binding domain"/>
    <property type="match status" value="1"/>
</dbReference>
<dbReference type="PANTHER" id="PTHR25462">
    <property type="entry name" value="BONUS, ISOFORM C-RELATED"/>
    <property type="match status" value="1"/>
</dbReference>
<dbReference type="GO" id="GO:0008270">
    <property type="term" value="F:zinc ion binding"/>
    <property type="evidence" value="ECO:0007669"/>
    <property type="project" value="UniProtKB-KW"/>
</dbReference>
<protein>
    <submittedName>
        <fullName evidence="13">E3 ubiquitin-protein ligase TRIM71-like</fullName>
    </submittedName>
</protein>
<dbReference type="InParanoid" id="A0A6P8HQR0"/>
<evidence type="ECO:0000256" key="8">
    <source>
        <dbReference type="SAM" id="Coils"/>
    </source>
</evidence>
<keyword evidence="3" id="KW-0677">Repeat</keyword>
<dbReference type="Gene3D" id="3.30.40.10">
    <property type="entry name" value="Zinc/RING finger domain, C3HC4 (zinc finger)"/>
    <property type="match status" value="1"/>
</dbReference>
<dbReference type="InterPro" id="IPR013083">
    <property type="entry name" value="Znf_RING/FYVE/PHD"/>
</dbReference>
<dbReference type="OrthoDB" id="5959490at2759"/>
<evidence type="ECO:0000259" key="10">
    <source>
        <dbReference type="PROSITE" id="PS50089"/>
    </source>
</evidence>
<dbReference type="KEGG" id="aten:116291902"/>
<feature type="chain" id="PRO_5027628873" evidence="9">
    <location>
        <begin position="24"/>
        <end position="507"/>
    </location>
</feature>
<dbReference type="SMART" id="SM00336">
    <property type="entry name" value="BBOX"/>
    <property type="match status" value="2"/>
</dbReference>
<feature type="domain" description="RING-type" evidence="10">
    <location>
        <begin position="40"/>
        <end position="85"/>
    </location>
</feature>
<sequence length="507" mass="58260">MTLFSKKIGFTAFLFCVPAKMAAIKSLKEITDTLEEQLTCSLCLDVFTQPKTLSCLHSYCTRCIAQWYQKSGNQGDDRIDCPMCKTTVVVPDGDTSKLPSSFYLDSLLQLLNKMKIEVDQQDLHHCESCDKKQVLDSFCTQCNGLICEACFNVHTTLKIFKRVEDRHEPIKLNQFKKENVNSFIKNQMLCEFHEKKKLEYYCKEETCKLSVCQKCTTLNHQNHQLQTIEEAAKKSSESIEGAVNRVEQREQNDGQELEQSKENIERIRREIVKAERHVDNVVENICDMAKEHGIAMKEELKQTLQELTTANNEEQKAISKTRKKDSEFVQHCRALLDRKVEYEVIKSEKMILERSQMLSEAPSILCRQPIQRDMTILYSVTEQVMQSLLDIGRIVKSVTDPARSTLETTPGVINECKIITRNTEGKACPTRIESIDVRIKDVEGNEVEKEVSEEQTGKYRVSFKPQKNGRHEIEVKIGGERIKNSPQNVYILKPFEDKDNLPPCVVL</sequence>
<dbReference type="SUPFAM" id="SSF57850">
    <property type="entry name" value="RING/U-box"/>
    <property type="match status" value="1"/>
</dbReference>
<dbReference type="Pfam" id="PF00643">
    <property type="entry name" value="zf-B_box"/>
    <property type="match status" value="1"/>
</dbReference>
<feature type="domain" description="B box-type" evidence="11">
    <location>
        <begin position="121"/>
        <end position="172"/>
    </location>
</feature>
<feature type="coiled-coil region" evidence="8">
    <location>
        <begin position="243"/>
        <end position="324"/>
    </location>
</feature>
<dbReference type="AlphaFoldDB" id="A0A6P8HQR0"/>
<gene>
    <name evidence="13" type="primary">LOC116291902</name>
</gene>
<dbReference type="SMART" id="SM00557">
    <property type="entry name" value="IG_FLMN"/>
    <property type="match status" value="1"/>
</dbReference>
<evidence type="ECO:0000256" key="4">
    <source>
        <dbReference type="ARBA" id="ARBA00022771"/>
    </source>
</evidence>
<dbReference type="SMART" id="SM00184">
    <property type="entry name" value="RING"/>
    <property type="match status" value="1"/>
</dbReference>
<comment type="similarity">
    <text evidence="1">Belongs to the TRIM/RBCC family.</text>
</comment>
<keyword evidence="5" id="KW-0862">Zinc</keyword>
<dbReference type="PROSITE" id="PS00518">
    <property type="entry name" value="ZF_RING_1"/>
    <property type="match status" value="1"/>
</dbReference>
<dbReference type="Proteomes" id="UP000515163">
    <property type="component" value="Unplaced"/>
</dbReference>